<dbReference type="PATRIC" id="fig|1938.3.peg.8915"/>
<dbReference type="InterPro" id="IPR043519">
    <property type="entry name" value="NT_sf"/>
</dbReference>
<dbReference type="AlphaFoldDB" id="A0A0J7Z8G7"/>
<sequence length="367" mass="39518">MGNSAIQEKMDAARKLGHALAADAGGAIDSVYIAGSLTAGLGNPTSDADLFVLLRPGVPVPDDAGQYTVDGHRVDVERFPLDEVEATVEEVVGFELSRDSLTDLHKLPKKLDFVLRLNSSETVVESEALLSMRRRIADSAAALRRTAINYSAIALNGHLEDFLGAASEGDLDTAAFAGQDLVAYAGKALAAASGDLYFSNKWVYKQLTRTPIDGFPLDLFRHYQRGVWTERGTAAAESLVLFTQTCVAVSQLLAEAGVPLDAWPSWQPGTQGTRLWRNTTFNVLRVSEGVLLHWELNRQLVLKEQPAYVWALCDGRSVDEIVAGVRSLGESVPALEGVTRERVEAVLAALQKRGLVGTAPFSSLGTV</sequence>
<name>A0A0J7Z8G7_STRVR</name>
<dbReference type="Proteomes" id="UP000037432">
    <property type="component" value="Unassembled WGS sequence"/>
</dbReference>
<dbReference type="InterPro" id="IPR041881">
    <property type="entry name" value="PqqD_sf"/>
</dbReference>
<dbReference type="InterPro" id="IPR002934">
    <property type="entry name" value="Polymerase_NTP_transf_dom"/>
</dbReference>
<evidence type="ECO:0000313" key="2">
    <source>
        <dbReference type="EMBL" id="KMS72064.1"/>
    </source>
</evidence>
<dbReference type="Pfam" id="PF05402">
    <property type="entry name" value="PqqD"/>
    <property type="match status" value="1"/>
</dbReference>
<dbReference type="RefSeq" id="WP_048583527.1">
    <property type="nucleotide sequence ID" value="NZ_LFNT01000030.1"/>
</dbReference>
<gene>
    <name evidence="2" type="ORF">ACM01_24630</name>
</gene>
<dbReference type="OrthoDB" id="4296622at2"/>
<dbReference type="EMBL" id="LFNT01000030">
    <property type="protein sequence ID" value="KMS72064.1"/>
    <property type="molecule type" value="Genomic_DNA"/>
</dbReference>
<dbReference type="Gene3D" id="3.30.460.10">
    <property type="entry name" value="Beta Polymerase, domain 2"/>
    <property type="match status" value="1"/>
</dbReference>
<proteinExistence type="predicted"/>
<organism evidence="2 3">
    <name type="scientific">Streptomyces viridochromogenes</name>
    <dbReference type="NCBI Taxonomy" id="1938"/>
    <lineage>
        <taxon>Bacteria</taxon>
        <taxon>Bacillati</taxon>
        <taxon>Actinomycetota</taxon>
        <taxon>Actinomycetes</taxon>
        <taxon>Kitasatosporales</taxon>
        <taxon>Streptomycetaceae</taxon>
        <taxon>Streptomyces</taxon>
    </lineage>
</organism>
<evidence type="ECO:0000313" key="3">
    <source>
        <dbReference type="Proteomes" id="UP000037432"/>
    </source>
</evidence>
<evidence type="ECO:0000259" key="1">
    <source>
        <dbReference type="Pfam" id="PF01909"/>
    </source>
</evidence>
<reference evidence="2 3" key="1">
    <citation type="submission" date="2015-06" db="EMBL/GenBank/DDBJ databases">
        <authorList>
            <person name="Ju K.-S."/>
            <person name="Doroghazi J.R."/>
            <person name="Metcalf W.W."/>
        </authorList>
    </citation>
    <scope>NUCLEOTIDE SEQUENCE [LARGE SCALE GENOMIC DNA]</scope>
    <source>
        <strain evidence="2 3">NRRL 3414</strain>
    </source>
</reference>
<dbReference type="GO" id="GO:0016779">
    <property type="term" value="F:nucleotidyltransferase activity"/>
    <property type="evidence" value="ECO:0007669"/>
    <property type="project" value="InterPro"/>
</dbReference>
<dbReference type="InterPro" id="IPR008792">
    <property type="entry name" value="PQQD"/>
</dbReference>
<dbReference type="Gene3D" id="1.10.10.1150">
    <property type="entry name" value="Coenzyme PQQ synthesis protein D (PqqD)"/>
    <property type="match status" value="1"/>
</dbReference>
<protein>
    <recommendedName>
        <fullName evidence="1">Polymerase nucleotidyl transferase domain-containing protein</fullName>
    </recommendedName>
</protein>
<feature type="domain" description="Polymerase nucleotidyl transferase" evidence="1">
    <location>
        <begin position="28"/>
        <end position="85"/>
    </location>
</feature>
<dbReference type="Pfam" id="PF01909">
    <property type="entry name" value="NTP_transf_2"/>
    <property type="match status" value="1"/>
</dbReference>
<comment type="caution">
    <text evidence="2">The sequence shown here is derived from an EMBL/GenBank/DDBJ whole genome shotgun (WGS) entry which is preliminary data.</text>
</comment>
<accession>A0A0J7Z8G7</accession>